<dbReference type="Proteomes" id="UP000243002">
    <property type="component" value="Unassembled WGS sequence"/>
</dbReference>
<evidence type="ECO:0000313" key="2">
    <source>
        <dbReference type="EMBL" id="PSJ04308.1"/>
    </source>
</evidence>
<accession>A0A2P7MST2</accession>
<dbReference type="AlphaFoldDB" id="A0A2P7MST2"/>
<evidence type="ECO:0000256" key="1">
    <source>
        <dbReference type="ARBA" id="ARBA00009981"/>
    </source>
</evidence>
<dbReference type="NCBIfam" id="TIGR01552">
    <property type="entry name" value="phd_fam"/>
    <property type="match status" value="1"/>
</dbReference>
<dbReference type="SUPFAM" id="SSF143120">
    <property type="entry name" value="YefM-like"/>
    <property type="match status" value="1"/>
</dbReference>
<dbReference type="OrthoDB" id="557859at2"/>
<dbReference type="InterPro" id="IPR036165">
    <property type="entry name" value="YefM-like_sf"/>
</dbReference>
<proteinExistence type="inferred from homology"/>
<protein>
    <submittedName>
        <fullName evidence="2">Type II toxin-antitoxin system prevent-host-death family antitoxin</fullName>
    </submittedName>
</protein>
<organism evidence="2 3">
    <name type="scientific">Cyanobium usitatum str. Tous</name>
    <dbReference type="NCBI Taxonomy" id="2116684"/>
    <lineage>
        <taxon>Bacteria</taxon>
        <taxon>Bacillati</taxon>
        <taxon>Cyanobacteriota</taxon>
        <taxon>Cyanophyceae</taxon>
        <taxon>Synechococcales</taxon>
        <taxon>Prochlorococcaceae</taxon>
        <taxon>Cyanobium</taxon>
    </lineage>
</organism>
<comment type="caution">
    <text evidence="2">The sequence shown here is derived from an EMBL/GenBank/DDBJ whole genome shotgun (WGS) entry which is preliminary data.</text>
</comment>
<evidence type="ECO:0000313" key="3">
    <source>
        <dbReference type="Proteomes" id="UP000243002"/>
    </source>
</evidence>
<gene>
    <name evidence="2" type="ORF">C7K55_10830</name>
</gene>
<keyword evidence="3" id="KW-1185">Reference proteome</keyword>
<name>A0A2P7MST2_9CYAN</name>
<dbReference type="EMBL" id="PXXO01000013">
    <property type="protein sequence ID" value="PSJ04308.1"/>
    <property type="molecule type" value="Genomic_DNA"/>
</dbReference>
<comment type="similarity">
    <text evidence="1">Belongs to the phD/YefM antitoxin family.</text>
</comment>
<reference evidence="2 3" key="1">
    <citation type="journal article" date="2018" name="Environ. Microbiol.">
        <title>Ecological and genomic features of two widespread freshwater picocyanobacteria.</title>
        <authorList>
            <person name="Cabello-Yeves P.J."/>
            <person name="Picazo A."/>
            <person name="Camacho A."/>
            <person name="Callieri C."/>
            <person name="Rosselli R."/>
            <person name="Roda-Garcia J.J."/>
            <person name="Coutinho F.H."/>
            <person name="Rodriguez-Valera F."/>
        </authorList>
    </citation>
    <scope>NUCLEOTIDE SEQUENCE [LARGE SCALE GENOMIC DNA]</scope>
    <source>
        <strain evidence="2 3">Tous</strain>
    </source>
</reference>
<sequence>MRDLKTHLSEWLARAQSGEVVEVTSHRKPIARITALDIAASASTNPLQKAIDAGVISWNGKNPVIPPPVKLNDGGPLMSDIVIEDRS</sequence>